<dbReference type="OrthoDB" id="317332at2"/>
<accession>A0A1J4NA99</accession>
<reference evidence="3" key="1">
    <citation type="submission" date="2016-10" db="EMBL/GenBank/DDBJ databases">
        <title>Draft Genome Sequence of Nocardioides luteus Strain BAFB, an Alkane-Degrading Bacterium Isolated from JP-7 Polluted Soil.</title>
        <authorList>
            <person name="Brown L."/>
            <person name="Ruiz O.N."/>
            <person name="Gunasekera T."/>
        </authorList>
    </citation>
    <scope>NUCLEOTIDE SEQUENCE [LARGE SCALE GENOMIC DNA]</scope>
    <source>
        <strain evidence="3">BAFB</strain>
    </source>
</reference>
<organism evidence="3 4">
    <name type="scientific">Nocardioides luteus</name>
    <dbReference type="NCBI Taxonomy" id="1844"/>
    <lineage>
        <taxon>Bacteria</taxon>
        <taxon>Bacillati</taxon>
        <taxon>Actinomycetota</taxon>
        <taxon>Actinomycetes</taxon>
        <taxon>Propionibacteriales</taxon>
        <taxon>Nocardioidaceae</taxon>
        <taxon>Nocardioides</taxon>
    </lineage>
</organism>
<gene>
    <name evidence="3" type="ORF">UG56_003115</name>
</gene>
<evidence type="ECO:0000259" key="2">
    <source>
        <dbReference type="PROSITE" id="PS51819"/>
    </source>
</evidence>
<dbReference type="CDD" id="cd06587">
    <property type="entry name" value="VOC"/>
    <property type="match status" value="1"/>
</dbReference>
<dbReference type="PROSITE" id="PS51819">
    <property type="entry name" value="VOC"/>
    <property type="match status" value="1"/>
</dbReference>
<dbReference type="RefSeq" id="WP_045548752.1">
    <property type="nucleotide sequence ID" value="NZ_JZDQ02000003.1"/>
</dbReference>
<dbReference type="Proteomes" id="UP000033772">
    <property type="component" value="Unassembled WGS sequence"/>
</dbReference>
<evidence type="ECO:0000313" key="4">
    <source>
        <dbReference type="Proteomes" id="UP000033772"/>
    </source>
</evidence>
<feature type="domain" description="VOC" evidence="2">
    <location>
        <begin position="11"/>
        <end position="131"/>
    </location>
</feature>
<protein>
    <submittedName>
        <fullName evidence="3">Glyoxalase-like domain protein</fullName>
    </submittedName>
</protein>
<name>A0A1J4NA99_9ACTN</name>
<dbReference type="InterPro" id="IPR037523">
    <property type="entry name" value="VOC_core"/>
</dbReference>
<dbReference type="InterPro" id="IPR004360">
    <property type="entry name" value="Glyas_Fos-R_dOase_dom"/>
</dbReference>
<sequence length="170" mass="18346">MIATDAPALDGVHHVKLPVSDLERSRAWYASRLGYVTLIEFTKGGRTTGITMRHPNGGPMIGFVLDPDLAGRASGFDYFSIGVRSKADLENLAERLAALGEENAGVHFATIGWILPGTHDPDGHEVRFYTNDHHTDVPDEDLPLVVDDPIGTEAERERAHNAKAAPPSAG</sequence>
<dbReference type="Pfam" id="PF00903">
    <property type="entry name" value="Glyoxalase"/>
    <property type="match status" value="1"/>
</dbReference>
<dbReference type="SUPFAM" id="SSF54593">
    <property type="entry name" value="Glyoxalase/Bleomycin resistance protein/Dihydroxybiphenyl dioxygenase"/>
    <property type="match status" value="1"/>
</dbReference>
<dbReference type="InterPro" id="IPR029068">
    <property type="entry name" value="Glyas_Bleomycin-R_OHBP_Dase"/>
</dbReference>
<evidence type="ECO:0000313" key="3">
    <source>
        <dbReference type="EMBL" id="OIJ28422.1"/>
    </source>
</evidence>
<comment type="caution">
    <text evidence="3">The sequence shown here is derived from an EMBL/GenBank/DDBJ whole genome shotgun (WGS) entry which is preliminary data.</text>
</comment>
<dbReference type="EMBL" id="JZDQ02000003">
    <property type="protein sequence ID" value="OIJ28422.1"/>
    <property type="molecule type" value="Genomic_DNA"/>
</dbReference>
<evidence type="ECO:0000256" key="1">
    <source>
        <dbReference type="SAM" id="MobiDB-lite"/>
    </source>
</evidence>
<feature type="region of interest" description="Disordered" evidence="1">
    <location>
        <begin position="148"/>
        <end position="170"/>
    </location>
</feature>
<dbReference type="AlphaFoldDB" id="A0A1J4NA99"/>
<keyword evidence="4" id="KW-1185">Reference proteome</keyword>
<dbReference type="STRING" id="1844.UG56_003115"/>
<proteinExistence type="predicted"/>
<dbReference type="Gene3D" id="3.10.180.10">
    <property type="entry name" value="2,3-Dihydroxybiphenyl 1,2-Dioxygenase, domain 1"/>
    <property type="match status" value="1"/>
</dbReference>